<protein>
    <submittedName>
        <fullName evidence="3">Flp pilus assembly protein TadG</fullName>
    </submittedName>
</protein>
<evidence type="ECO:0000313" key="3">
    <source>
        <dbReference type="EMBL" id="MBA9003045.1"/>
    </source>
</evidence>
<evidence type="ECO:0000313" key="4">
    <source>
        <dbReference type="Proteomes" id="UP000539313"/>
    </source>
</evidence>
<dbReference type="EMBL" id="JACJII010000001">
    <property type="protein sequence ID" value="MBA9003045.1"/>
    <property type="molecule type" value="Genomic_DNA"/>
</dbReference>
<gene>
    <name evidence="3" type="ORF">HNR21_001927</name>
</gene>
<organism evidence="3 4">
    <name type="scientific">Thermomonospora cellulosilytica</name>
    <dbReference type="NCBI Taxonomy" id="1411118"/>
    <lineage>
        <taxon>Bacteria</taxon>
        <taxon>Bacillati</taxon>
        <taxon>Actinomycetota</taxon>
        <taxon>Actinomycetes</taxon>
        <taxon>Streptosporangiales</taxon>
        <taxon>Thermomonosporaceae</taxon>
        <taxon>Thermomonospora</taxon>
    </lineage>
</organism>
<dbReference type="AlphaFoldDB" id="A0A7W3R858"/>
<keyword evidence="1" id="KW-0812">Transmembrane</keyword>
<keyword evidence="1" id="KW-0472">Membrane</keyword>
<dbReference type="Proteomes" id="UP000539313">
    <property type="component" value="Unassembled WGS sequence"/>
</dbReference>
<comment type="caution">
    <text evidence="3">The sequence shown here is derived from an EMBL/GenBank/DDBJ whole genome shotgun (WGS) entry which is preliminary data.</text>
</comment>
<dbReference type="Pfam" id="PF09977">
    <property type="entry name" value="Tad_C"/>
    <property type="match status" value="1"/>
</dbReference>
<dbReference type="InterPro" id="IPR018705">
    <property type="entry name" value="DUF2134_membrane"/>
</dbReference>
<proteinExistence type="predicted"/>
<feature type="domain" description="DUF2134" evidence="2">
    <location>
        <begin position="47"/>
        <end position="137"/>
    </location>
</feature>
<evidence type="ECO:0000256" key="1">
    <source>
        <dbReference type="SAM" id="Phobius"/>
    </source>
</evidence>
<dbReference type="RefSeq" id="WP_182704922.1">
    <property type="nucleotide sequence ID" value="NZ_JACJII010000001.1"/>
</dbReference>
<feature type="transmembrane region" description="Helical" evidence="1">
    <location>
        <begin position="20"/>
        <end position="38"/>
    </location>
</feature>
<evidence type="ECO:0000259" key="2">
    <source>
        <dbReference type="Pfam" id="PF09977"/>
    </source>
</evidence>
<accession>A0A7W3R858</accession>
<name>A0A7W3R858_9ACTN</name>
<sequence>MRLRGVVLARREASDRGALSVFAIIISLVVVVFFGAVVDFERKLEARHDAGIAAQEAARAGAGQVDLDRAYQNGRYVIDQQAALHAAQRYLRAGGYSGTVTAAGPRAIRVHVTVTKPALFLPVIGISTLRAEAEAVADLTTGVEGPHR</sequence>
<keyword evidence="4" id="KW-1185">Reference proteome</keyword>
<keyword evidence="1" id="KW-1133">Transmembrane helix</keyword>
<reference evidence="3 4" key="1">
    <citation type="submission" date="2020-08" db="EMBL/GenBank/DDBJ databases">
        <title>Sequencing the genomes of 1000 actinobacteria strains.</title>
        <authorList>
            <person name="Klenk H.-P."/>
        </authorList>
    </citation>
    <scope>NUCLEOTIDE SEQUENCE [LARGE SCALE GENOMIC DNA]</scope>
    <source>
        <strain evidence="3 4">DSM 45823</strain>
    </source>
</reference>